<reference evidence="3 4" key="1">
    <citation type="journal article" date="2018" name="Nat. Biotechnol.">
        <title>A standardized bacterial taxonomy based on genome phylogeny substantially revises the tree of life.</title>
        <authorList>
            <person name="Parks D.H."/>
            <person name="Chuvochina M."/>
            <person name="Waite D.W."/>
            <person name="Rinke C."/>
            <person name="Skarshewski A."/>
            <person name="Chaumeil P.A."/>
            <person name="Hugenholtz P."/>
        </authorList>
    </citation>
    <scope>NUCLEOTIDE SEQUENCE [LARGE SCALE GENOMIC DNA]</scope>
    <source>
        <strain evidence="3">UBA8844</strain>
    </source>
</reference>
<dbReference type="AlphaFoldDB" id="A0A3D4VFQ3"/>
<dbReference type="InterPro" id="IPR036291">
    <property type="entry name" value="NAD(P)-bd_dom_sf"/>
</dbReference>
<comment type="caution">
    <text evidence="3">The sequence shown here is derived from an EMBL/GenBank/DDBJ whole genome shotgun (WGS) entry which is preliminary data.</text>
</comment>
<evidence type="ECO:0000313" key="3">
    <source>
        <dbReference type="EMBL" id="HCT59177.1"/>
    </source>
</evidence>
<dbReference type="PANTHER" id="PTHR42748:SF3">
    <property type="entry name" value="BLL4366 PROTEIN"/>
    <property type="match status" value="1"/>
</dbReference>
<proteinExistence type="predicted"/>
<evidence type="ECO:0000259" key="2">
    <source>
        <dbReference type="Pfam" id="PF13460"/>
    </source>
</evidence>
<dbReference type="InterPro" id="IPR051164">
    <property type="entry name" value="NmrA-like_oxidored"/>
</dbReference>
<dbReference type="EMBL" id="DPIY01000012">
    <property type="protein sequence ID" value="HCT59177.1"/>
    <property type="molecule type" value="Genomic_DNA"/>
</dbReference>
<sequence>MKIAIAGGTGTVGRHTVAAARSRGHEVVILSRSHGVDVQTGEGLAAALTGVDALIDVTNTTTLFAATARRFFETGTRNLLSAELTAGVKHHVALSIVGIDGIDAGYYAGKLAQERLIAAGPVPYTIARAAQFHEFAGQLLHGMKGPIAIMPMTLMRPVAAQEVGDHLVTVAEGGPVQRAVDLVGPRDERLADLARRQLAHEGHRRRVVELRIPGVYGRGLASGSLRGVSPRIEARLTFDEWLQSGTAFAR</sequence>
<dbReference type="OMA" id="FEQWFAK"/>
<evidence type="ECO:0000256" key="1">
    <source>
        <dbReference type="ARBA" id="ARBA00022857"/>
    </source>
</evidence>
<name>A0A3D4VFQ3_9BACT</name>
<dbReference type="PANTHER" id="PTHR42748">
    <property type="entry name" value="NITROGEN METABOLITE REPRESSION PROTEIN NMRA FAMILY MEMBER"/>
    <property type="match status" value="1"/>
</dbReference>
<dbReference type="Gene3D" id="3.40.50.720">
    <property type="entry name" value="NAD(P)-binding Rossmann-like Domain"/>
    <property type="match status" value="1"/>
</dbReference>
<protein>
    <submittedName>
        <fullName evidence="3">3-beta hydroxysteroid dehydrogenase</fullName>
    </submittedName>
</protein>
<keyword evidence="1" id="KW-0521">NADP</keyword>
<accession>A0A3D4VFQ3</accession>
<feature type="domain" description="NAD(P)-binding" evidence="2">
    <location>
        <begin position="7"/>
        <end position="133"/>
    </location>
</feature>
<dbReference type="Pfam" id="PF13460">
    <property type="entry name" value="NAD_binding_10"/>
    <property type="match status" value="1"/>
</dbReference>
<dbReference type="InterPro" id="IPR016040">
    <property type="entry name" value="NAD(P)-bd_dom"/>
</dbReference>
<dbReference type="Proteomes" id="UP000264071">
    <property type="component" value="Unassembled WGS sequence"/>
</dbReference>
<dbReference type="SUPFAM" id="SSF51735">
    <property type="entry name" value="NAD(P)-binding Rossmann-fold domains"/>
    <property type="match status" value="1"/>
</dbReference>
<organism evidence="3 4">
    <name type="scientific">Gemmatimonas aurantiaca</name>
    <dbReference type="NCBI Taxonomy" id="173480"/>
    <lineage>
        <taxon>Bacteria</taxon>
        <taxon>Pseudomonadati</taxon>
        <taxon>Gemmatimonadota</taxon>
        <taxon>Gemmatimonadia</taxon>
        <taxon>Gemmatimonadales</taxon>
        <taxon>Gemmatimonadaceae</taxon>
        <taxon>Gemmatimonas</taxon>
    </lineage>
</organism>
<gene>
    <name evidence="3" type="ORF">DGD08_18405</name>
</gene>
<evidence type="ECO:0000313" key="4">
    <source>
        <dbReference type="Proteomes" id="UP000264071"/>
    </source>
</evidence>